<dbReference type="RefSeq" id="WP_003386900.1">
    <property type="nucleotide sequence ID" value="NZ_APBN01000002.1"/>
</dbReference>
<feature type="domain" description="MobA-like NTP transferase" evidence="1">
    <location>
        <begin position="7"/>
        <end position="150"/>
    </location>
</feature>
<evidence type="ECO:0000259" key="1">
    <source>
        <dbReference type="Pfam" id="PF12804"/>
    </source>
</evidence>
<dbReference type="Gene3D" id="3.90.550.10">
    <property type="entry name" value="Spore Coat Polysaccharide Biosynthesis Protein SpsA, Chain A"/>
    <property type="match status" value="1"/>
</dbReference>
<comment type="caution">
    <text evidence="2">The sequence shown here is derived from an EMBL/GenBank/DDBJ whole genome shotgun (WGS) entry which is preliminary data.</text>
</comment>
<dbReference type="Proteomes" id="UP000012081">
    <property type="component" value="Unassembled WGS sequence"/>
</dbReference>
<dbReference type="GO" id="GO:0016779">
    <property type="term" value="F:nucleotidyltransferase activity"/>
    <property type="evidence" value="ECO:0007669"/>
    <property type="project" value="UniProtKB-ARBA"/>
</dbReference>
<proteinExistence type="predicted"/>
<dbReference type="Pfam" id="PF12804">
    <property type="entry name" value="NTP_transf_3"/>
    <property type="match status" value="1"/>
</dbReference>
<dbReference type="SUPFAM" id="SSF53448">
    <property type="entry name" value="Nucleotide-diphospho-sugar transferases"/>
    <property type="match status" value="1"/>
</dbReference>
<organism evidence="2 3">
    <name type="scientific">Brevibacillus borstelensis AK1</name>
    <dbReference type="NCBI Taxonomy" id="1300222"/>
    <lineage>
        <taxon>Bacteria</taxon>
        <taxon>Bacillati</taxon>
        <taxon>Bacillota</taxon>
        <taxon>Bacilli</taxon>
        <taxon>Bacillales</taxon>
        <taxon>Paenibacillaceae</taxon>
        <taxon>Brevibacillus</taxon>
    </lineage>
</organism>
<dbReference type="OrthoDB" id="285216at2"/>
<accession>M8DAW4</accession>
<reference evidence="2 3" key="1">
    <citation type="submission" date="2013-03" db="EMBL/GenBank/DDBJ databases">
        <title>Assembly of a new bacterial strain Brevibacillus borstelensis AK1.</title>
        <authorList>
            <person name="Rajan I."/>
            <person name="PoliReddy D."/>
            <person name="Sugumar T."/>
            <person name="Rathinam K."/>
            <person name="Alqarawi S."/>
            <person name="Khalil A.B."/>
            <person name="Sivakumar N."/>
        </authorList>
    </citation>
    <scope>NUCLEOTIDE SEQUENCE [LARGE SCALE GENOMIC DNA]</scope>
    <source>
        <strain evidence="2 3">AK1</strain>
    </source>
</reference>
<dbReference type="InterPro" id="IPR029044">
    <property type="entry name" value="Nucleotide-diphossugar_trans"/>
</dbReference>
<evidence type="ECO:0000313" key="3">
    <source>
        <dbReference type="Proteomes" id="UP000012081"/>
    </source>
</evidence>
<dbReference type="PATRIC" id="fig|1300222.3.peg.1119"/>
<dbReference type="PANTHER" id="PTHR43777">
    <property type="entry name" value="MOLYBDENUM COFACTOR CYTIDYLYLTRANSFERASE"/>
    <property type="match status" value="1"/>
</dbReference>
<evidence type="ECO:0000313" key="2">
    <source>
        <dbReference type="EMBL" id="EMT53434.1"/>
    </source>
</evidence>
<dbReference type="GeneID" id="89499933"/>
<dbReference type="CDD" id="cd04182">
    <property type="entry name" value="GT_2_like_f"/>
    <property type="match status" value="1"/>
</dbReference>
<keyword evidence="3" id="KW-1185">Reference proteome</keyword>
<name>M8DAW4_9BACL</name>
<dbReference type="STRING" id="1300222.I532_05460"/>
<dbReference type="AlphaFoldDB" id="M8DAW4"/>
<dbReference type="PANTHER" id="PTHR43777:SF1">
    <property type="entry name" value="MOLYBDENUM COFACTOR CYTIDYLYLTRANSFERASE"/>
    <property type="match status" value="1"/>
</dbReference>
<dbReference type="EMBL" id="APBN01000002">
    <property type="protein sequence ID" value="EMT53434.1"/>
    <property type="molecule type" value="Genomic_DNA"/>
</dbReference>
<sequence length="231" mass="25672">MNIQIDAVILAAGSSSRMGRPKQLLPLSGMFLLEHVIHQVADFPFARIFTVIGHRADLIQEKIHIADDRFQWLINRDYQAGQGTSLALGLRQVTGTHPAAMVFLADTPFLREETVRTIIECGQEQLQQAPDPFMVQPYFGDTPGHPVFFGHLENGLESVGPGDRIGQRLGEQIRRFPVQVDDPGICFDIDTPEAYERAVKIAALNNEKHANLHGGEETDESVADAIRIRRG</sequence>
<gene>
    <name evidence="2" type="ORF">I532_05460</name>
</gene>
<protein>
    <submittedName>
        <fullName evidence="2">4-diphosphocytidyl-2C-methyl-D-erythritol synthase</fullName>
    </submittedName>
</protein>
<dbReference type="InterPro" id="IPR025877">
    <property type="entry name" value="MobA-like_NTP_Trfase"/>
</dbReference>